<keyword evidence="2" id="KW-0472">Membrane</keyword>
<evidence type="ECO:0000256" key="1">
    <source>
        <dbReference type="SAM" id="Coils"/>
    </source>
</evidence>
<dbReference type="KEGG" id="vg:65131993"/>
<feature type="transmembrane region" description="Helical" evidence="2">
    <location>
        <begin position="15"/>
        <end position="34"/>
    </location>
</feature>
<proteinExistence type="predicted"/>
<evidence type="ECO:0000256" key="2">
    <source>
        <dbReference type="SAM" id="Phobius"/>
    </source>
</evidence>
<protein>
    <submittedName>
        <fullName evidence="3">Uncharacterized protein</fullName>
    </submittedName>
</protein>
<accession>A0A7M1RU11</accession>
<keyword evidence="2" id="KW-1133">Transmembrane helix</keyword>
<reference evidence="3 4" key="1">
    <citation type="submission" date="2020-07" db="EMBL/GenBank/DDBJ databases">
        <title>Taxonomic proposal: Crassvirales, a new order of highly abundant and diverse bacterial viruses.</title>
        <authorList>
            <person name="Shkoporov A.N."/>
            <person name="Stockdale S.R."/>
            <person name="Guerin E."/>
            <person name="Ross R.P."/>
            <person name="Hill C."/>
        </authorList>
    </citation>
    <scope>NUCLEOTIDE SEQUENCE [LARGE SCALE GENOMIC DNA]</scope>
</reference>
<dbReference type="GeneID" id="65131993"/>
<feature type="coiled-coil region" evidence="1">
    <location>
        <begin position="66"/>
        <end position="93"/>
    </location>
</feature>
<dbReference type="RefSeq" id="YP_010113468.1">
    <property type="nucleotide sequence ID" value="NC_055903.1"/>
</dbReference>
<dbReference type="EMBL" id="MT774410">
    <property type="protein sequence ID" value="QOR57828.1"/>
    <property type="molecule type" value="Genomic_DNA"/>
</dbReference>
<name>A0A7M1RU11_9CAUD</name>
<dbReference type="Proteomes" id="UP000594103">
    <property type="component" value="Segment"/>
</dbReference>
<keyword evidence="1" id="KW-0175">Coiled coil</keyword>
<sequence length="219" mass="24957">MIIPTYPLVTKIKRLIKAFLGLSVVFLVGWGITLHKQNKKLSESLEMALNNIEAYLGSIAGSLLANNVLRLDIASLQQQNDKLLHDIDSVSKKLKIKSKQINTAATQTQSINVNKSKGVRGDILTILYKDSIYKDSISYNDLTTVYYTIGKDTVNVALDIQNTQYLFVYSTKEYKNKKSFLKRLFTLDFKKVHRDTYRIENTNELLRTSDVRVVKTTSK</sequence>
<keyword evidence="4" id="KW-1185">Reference proteome</keyword>
<keyword evidence="2" id="KW-0812">Transmembrane</keyword>
<evidence type="ECO:0000313" key="3">
    <source>
        <dbReference type="EMBL" id="QOR57828.1"/>
    </source>
</evidence>
<evidence type="ECO:0000313" key="4">
    <source>
        <dbReference type="Proteomes" id="UP000594103"/>
    </source>
</evidence>
<organism evidence="3 4">
    <name type="scientific">uncultured phage cr272_1</name>
    <dbReference type="NCBI Taxonomy" id="2772094"/>
    <lineage>
        <taxon>Viruses</taxon>
        <taxon>Duplodnaviria</taxon>
        <taxon>Heunggongvirae</taxon>
        <taxon>Uroviricota</taxon>
        <taxon>Caudoviricetes</taxon>
        <taxon>Crassvirales</taxon>
        <taxon>Suoliviridae</taxon>
        <taxon>Oafivirinae</taxon>
        <taxon>Buhlduvirus</taxon>
        <taxon>Buhlduvirus porcinus</taxon>
    </lineage>
</organism>